<organism evidence="1 2">
    <name type="scientific">Entomophthora muscae</name>
    <dbReference type="NCBI Taxonomy" id="34485"/>
    <lineage>
        <taxon>Eukaryota</taxon>
        <taxon>Fungi</taxon>
        <taxon>Fungi incertae sedis</taxon>
        <taxon>Zoopagomycota</taxon>
        <taxon>Entomophthoromycotina</taxon>
        <taxon>Entomophthoromycetes</taxon>
        <taxon>Entomophthorales</taxon>
        <taxon>Entomophthoraceae</taxon>
        <taxon>Entomophthora</taxon>
    </lineage>
</organism>
<comment type="caution">
    <text evidence="1">The sequence shown here is derived from an EMBL/GenBank/DDBJ whole genome shotgun (WGS) entry which is preliminary data.</text>
</comment>
<keyword evidence="2" id="KW-1185">Reference proteome</keyword>
<name>A0ACC2SFX8_9FUNG</name>
<gene>
    <name evidence="1" type="ORF">DSO57_1023176</name>
</gene>
<dbReference type="EMBL" id="QTSX02005090">
    <property type="protein sequence ID" value="KAJ9061169.1"/>
    <property type="molecule type" value="Genomic_DNA"/>
</dbReference>
<evidence type="ECO:0000313" key="1">
    <source>
        <dbReference type="EMBL" id="KAJ9061169.1"/>
    </source>
</evidence>
<protein>
    <submittedName>
        <fullName evidence="1">Uncharacterized protein</fullName>
    </submittedName>
</protein>
<reference evidence="1" key="1">
    <citation type="submission" date="2022-04" db="EMBL/GenBank/DDBJ databases">
        <title>Genome of the entomopathogenic fungus Entomophthora muscae.</title>
        <authorList>
            <person name="Elya C."/>
            <person name="Lovett B.R."/>
            <person name="Lee E."/>
            <person name="Macias A.M."/>
            <person name="Hajek A.E."/>
            <person name="De Bivort B.L."/>
            <person name="Kasson M.T."/>
            <person name="De Fine Licht H.H."/>
            <person name="Stajich J.E."/>
        </authorList>
    </citation>
    <scope>NUCLEOTIDE SEQUENCE</scope>
    <source>
        <strain evidence="1">Berkeley</strain>
    </source>
</reference>
<evidence type="ECO:0000313" key="2">
    <source>
        <dbReference type="Proteomes" id="UP001165960"/>
    </source>
</evidence>
<proteinExistence type="predicted"/>
<dbReference type="Proteomes" id="UP001165960">
    <property type="component" value="Unassembled WGS sequence"/>
</dbReference>
<sequence>MRHLGLFKEQFEVSFSDYKHTFILDNKPKFNKKEAPKKTQVSVTSNTSIKDCTYKSVVNQFIYCVSTSIFHVSNKVSKEEKEDPGGDGYELLTSLGIYYECLVDTLLVQRKVKNLVFNVGIPENMAHELTVGATEKQELNFLGVGPFVPFLPS</sequence>
<accession>A0ACC2SFX8</accession>